<feature type="coiled-coil region" evidence="1">
    <location>
        <begin position="1440"/>
        <end position="1505"/>
    </location>
</feature>
<keyword evidence="5" id="KW-1185">Reference proteome</keyword>
<evidence type="ECO:0000256" key="1">
    <source>
        <dbReference type="SAM" id="Coils"/>
    </source>
</evidence>
<organism evidence="4 5">
    <name type="scientific">Chlamydomonas eustigma</name>
    <dbReference type="NCBI Taxonomy" id="1157962"/>
    <lineage>
        <taxon>Eukaryota</taxon>
        <taxon>Viridiplantae</taxon>
        <taxon>Chlorophyta</taxon>
        <taxon>core chlorophytes</taxon>
        <taxon>Chlorophyceae</taxon>
        <taxon>CS clade</taxon>
        <taxon>Chlamydomonadales</taxon>
        <taxon>Chlamydomonadaceae</taxon>
        <taxon>Chlamydomonas</taxon>
    </lineage>
</organism>
<feature type="coiled-coil region" evidence="1">
    <location>
        <begin position="469"/>
        <end position="503"/>
    </location>
</feature>
<proteinExistence type="predicted"/>
<feature type="coiled-coil region" evidence="1">
    <location>
        <begin position="1196"/>
        <end position="1241"/>
    </location>
</feature>
<accession>A0A250XM85</accession>
<sequence length="2026" mass="224632">MDLILSCCGFLLAAFVIILWRRAAASDHEKDIQEQDLVLLNKECHLLGQQVGQLKGELVSKEELLHQRNVRIASFDNAVEESEKKIAALRQQLQQKEIQRIQLNQQLRRSQRTVSKLLRARGGVAQDEVESSLQEADTKSIFTASPSRDYSTASSCHQTSAHHAPQDSLHSLQLYVTELQEELLNRQEALTSSDSHILHFKKGEAMLKVDLNTLTAQLEVCKEEKCAVEAQLSALQEESLVREKEARVSMEFATSTQAELERVSAELEAEISYRTQTMRMAVDMNKCLSQFLILQPDVANDSNDKRNDKETSSRCCLVSMQQQLHHSVERTVLVGMSIMQSSTDKGLQLAKAVGRIQELQDSLSIQGEEHSRVLADRDQLLAQLQQLQSELQHNKASLRRKTDEAIVMQNMAQMELEHQATESNMLGCAVERFNLGVIDMQGVVCELMHHGATQMAGVKDELTVVELLVTDLTERLVSSTEEVVDLRQKLMLLRDQFQDLVSERRGLHEIRDAYKRKIPLLEAENSQLTSSLSILNDHHSKLKAEHDRLQEEASASQDELSVLRAECYTLDAVNEENRFLRSEAMTLQEEVNVLRKDIEEAAVQGRVLDSLQDLSRTQGTDIERLHQELHAQQELSHRLQAQLDDDIPTALEAIGTLQTEFSEAEQALAAVALQRDQALEEASMLSSKLQELASSIDTTANAQVCDLTAQLTSCNQRVQEMEEVQHRLMAAELKNEETLDQLISLCRTYSKSRPASSQPSNNSSPNEVGSQPAECGTQPLKMLEALLKAQEEEVASCKTAVLQLGESLTQKMSEEDAAHAVHLATMEELQLALKARDSAVAEVAALRGEEHLLRAQNESLVREVEDLKADLDAFMVENEMLSDQNDKYTSVLGDLHRWLSTSSSLDNSSTTHKAHSGVSMEILVPMKDAAAAQQKRTVEIMAIAATNMTSEDGCFGDVVIQKCETMESAEATALAVTPVRQLVGQLGSKTATSLMTPTPLLLRSRGLRHMAWPSPRLLRDDQLVNQLEGLKQLGAAVPKLRQQLSITEGKLSESYVQLDQLTTSIRDMKEVEAVLRAEIARLCQSLEVAEQSQQLSMEQSEVARKQLSQLQVERDAAEEVRANARTLASELEEKLRVLQHKLEEVRSHDHSICNKHASECEVLTELIVAMETRSSQSEAERCSKLHSLTAKLSNLEAESALEIKDLIAKLSNLEAESALEIKDLTAKLSNLEAESALEIKDLTAKLEVSCAACQDAEKDLQLVRLKTDLLTTQLSDSQSALTAAEQRLSLATDDTSQVRAQLSEAMTAHKAAEQMLVEVRSDSQLIREQLHQELAGVSHALDEAEQRQHRVASEHQLAVLKVETLTKENEDLRAQVASVYAEAGRAKATASRSSAELQGKLQSCEALLSSVSIEKNDVMKELSASKQQFQQVASELSASKQQFQQVASELSASKEQLQQVASELSASKQQLQQVASELSASKEQLQKAASELQQAVSKAGELQGNAQHDLDAARVATEWLQSRLEDSHVQIEGLKGKLMAVADDAKSLQQEQDQNLLAMKLAEDEAKLFSEKAAAETASLRSKEAQLTQQLSELTDTVGMMQSEILKHERAHQEHEQVVSILIGERDAALKECQRWESELSHVQEASENAAAAFTKLQQENSVLSANYADLTQSYEESVDESQRLQLLNQGLSQEVQEQQEELVDAEMRLSGQSEKLLELSRQLELSQEQHRLLQLEASQLQDELKHAEAALQELRLTSEALDGLRQDTENLHIEREKVNNTYATYEGKIIELETMIERLSQANEHQRLQISEYVEKVGSSKIEHACLNLRISSLEEKLVGGLRQDQNTCSGVAPPVEGVQACSCEATVMLHERNEQIKDLRKDLADMHCLMAALRPSSHPVTVGESSSNSSPRFGAGALAPAAAMKTGHMQPCHAVALLRSASEISAKLLQVQNDLSANLRSPRVSCSPRASSDSVAHVSSPVCGTANGETDLQAQFLNLQVMYDQLCCQFRDVEGQLQRLLSGS</sequence>
<name>A0A250XM85_9CHLO</name>
<protein>
    <submittedName>
        <fullName evidence="4">Uncharacterized protein</fullName>
    </submittedName>
</protein>
<feature type="compositionally biased region" description="Low complexity" evidence="2">
    <location>
        <begin position="752"/>
        <end position="766"/>
    </location>
</feature>
<feature type="coiled-coil region" evidence="1">
    <location>
        <begin position="532"/>
        <end position="681"/>
    </location>
</feature>
<feature type="coiled-coil region" evidence="1">
    <location>
        <begin position="1100"/>
        <end position="1148"/>
    </location>
</feature>
<feature type="coiled-coil region" evidence="1">
    <location>
        <begin position="1682"/>
        <end position="1817"/>
    </location>
</feature>
<feature type="coiled-coil region" evidence="1">
    <location>
        <begin position="850"/>
        <end position="884"/>
    </location>
</feature>
<feature type="region of interest" description="Disordered" evidence="2">
    <location>
        <begin position="751"/>
        <end position="775"/>
    </location>
</feature>
<dbReference type="PANTHER" id="PTHR23159">
    <property type="entry name" value="CENTROSOMAL PROTEIN 2"/>
    <property type="match status" value="1"/>
</dbReference>
<dbReference type="EMBL" id="BEGY01000110">
    <property type="protein sequence ID" value="GAX83900.1"/>
    <property type="molecule type" value="Genomic_DNA"/>
</dbReference>
<keyword evidence="1" id="KW-0175">Coiled coil</keyword>
<gene>
    <name evidence="4" type="ORF">CEUSTIGMA_g11324.t1</name>
</gene>
<dbReference type="Proteomes" id="UP000232323">
    <property type="component" value="Unassembled WGS sequence"/>
</dbReference>
<feature type="coiled-coil region" evidence="1">
    <location>
        <begin position="370"/>
        <end position="404"/>
    </location>
</feature>
<comment type="caution">
    <text evidence="4">The sequence shown here is derived from an EMBL/GenBank/DDBJ whole genome shotgun (WGS) entry which is preliminary data.</text>
</comment>
<feature type="coiled-coil region" evidence="1">
    <location>
        <begin position="72"/>
        <end position="113"/>
    </location>
</feature>
<feature type="coiled-coil region" evidence="1">
    <location>
        <begin position="1327"/>
        <end position="1382"/>
    </location>
</feature>
<feature type="chain" id="PRO_5012015744" evidence="3">
    <location>
        <begin position="26"/>
        <end position="2026"/>
    </location>
</feature>
<evidence type="ECO:0000256" key="3">
    <source>
        <dbReference type="SAM" id="SignalP"/>
    </source>
</evidence>
<keyword evidence="3" id="KW-0732">Signal</keyword>
<evidence type="ECO:0000313" key="5">
    <source>
        <dbReference type="Proteomes" id="UP000232323"/>
    </source>
</evidence>
<feature type="signal peptide" evidence="3">
    <location>
        <begin position="1"/>
        <end position="25"/>
    </location>
</feature>
<evidence type="ECO:0000313" key="4">
    <source>
        <dbReference type="EMBL" id="GAX83900.1"/>
    </source>
</evidence>
<evidence type="ECO:0000256" key="2">
    <source>
        <dbReference type="SAM" id="MobiDB-lite"/>
    </source>
</evidence>
<feature type="compositionally biased region" description="Polar residues" evidence="2">
    <location>
        <begin position="144"/>
        <end position="161"/>
    </location>
</feature>
<dbReference type="PANTHER" id="PTHR23159:SF31">
    <property type="entry name" value="CENTROSOME-ASSOCIATED PROTEIN CEP250 ISOFORM X1"/>
    <property type="match status" value="1"/>
</dbReference>
<reference evidence="4 5" key="1">
    <citation type="submission" date="2017-08" db="EMBL/GenBank/DDBJ databases">
        <title>Acidophilic green algal genome provides insights into adaptation to an acidic environment.</title>
        <authorList>
            <person name="Hirooka S."/>
            <person name="Hirose Y."/>
            <person name="Kanesaki Y."/>
            <person name="Higuchi S."/>
            <person name="Fujiwara T."/>
            <person name="Onuma R."/>
            <person name="Era A."/>
            <person name="Ohbayashi R."/>
            <person name="Uzuka A."/>
            <person name="Nozaki H."/>
            <person name="Yoshikawa H."/>
            <person name="Miyagishima S.Y."/>
        </authorList>
    </citation>
    <scope>NUCLEOTIDE SEQUENCE [LARGE SCALE GENOMIC DNA]</scope>
    <source>
        <strain evidence="4 5">NIES-2499</strain>
    </source>
</reference>
<feature type="region of interest" description="Disordered" evidence="2">
    <location>
        <begin position="144"/>
        <end position="164"/>
    </location>
</feature>